<evidence type="ECO:0000313" key="1">
    <source>
        <dbReference type="EMBL" id="CAK9270386.1"/>
    </source>
</evidence>
<evidence type="ECO:0000313" key="2">
    <source>
        <dbReference type="Proteomes" id="UP001497444"/>
    </source>
</evidence>
<proteinExistence type="predicted"/>
<dbReference type="EMBL" id="OZ020098">
    <property type="protein sequence ID" value="CAK9270386.1"/>
    <property type="molecule type" value="Genomic_DNA"/>
</dbReference>
<gene>
    <name evidence="1" type="ORF">CSSPJE1EN1_LOCUS15864</name>
</gene>
<dbReference type="Proteomes" id="UP001497444">
    <property type="component" value="Chromosome 3"/>
</dbReference>
<protein>
    <recommendedName>
        <fullName evidence="3">ATP synthase protein MI25</fullName>
    </recommendedName>
</protein>
<sequence>MATHHLQFQVQQKIIESAYRSLLSSQIVWHAMQGCIGIPCSLEVLTCFLIALSAVSFIFAQSNFQINAIFTKQKEIVTNKPSIFKAVNSIRGKNHNAEPLKLEVYAELRIIKYG</sequence>
<accession>A0ABP0WX89</accession>
<name>A0ABP0WX89_9BRYO</name>
<reference evidence="1" key="1">
    <citation type="submission" date="2024-02" db="EMBL/GenBank/DDBJ databases">
        <authorList>
            <consortium name="ELIXIR-Norway"/>
            <consortium name="Elixir Norway"/>
        </authorList>
    </citation>
    <scope>NUCLEOTIDE SEQUENCE</scope>
</reference>
<organism evidence="1 2">
    <name type="scientific">Sphagnum jensenii</name>
    <dbReference type="NCBI Taxonomy" id="128206"/>
    <lineage>
        <taxon>Eukaryota</taxon>
        <taxon>Viridiplantae</taxon>
        <taxon>Streptophyta</taxon>
        <taxon>Embryophyta</taxon>
        <taxon>Bryophyta</taxon>
        <taxon>Sphagnophytina</taxon>
        <taxon>Sphagnopsida</taxon>
        <taxon>Sphagnales</taxon>
        <taxon>Sphagnaceae</taxon>
        <taxon>Sphagnum</taxon>
    </lineage>
</organism>
<keyword evidence="2" id="KW-1185">Reference proteome</keyword>
<evidence type="ECO:0008006" key="3">
    <source>
        <dbReference type="Google" id="ProtNLM"/>
    </source>
</evidence>